<accession>A0A1F7L073</accession>
<dbReference type="SUPFAM" id="SSF55931">
    <property type="entry name" value="Glutamine synthetase/guanido kinase"/>
    <property type="match status" value="1"/>
</dbReference>
<name>A0A1F7L073_9BACT</name>
<dbReference type="EMBL" id="MGBR01000001">
    <property type="protein sequence ID" value="OGK73434.1"/>
    <property type="molecule type" value="Genomic_DNA"/>
</dbReference>
<protein>
    <recommendedName>
        <fullName evidence="4">Glutamate--cysteine ligase</fullName>
    </recommendedName>
</protein>
<dbReference type="Pfam" id="PF04107">
    <property type="entry name" value="GCS2"/>
    <property type="match status" value="1"/>
</dbReference>
<organism evidence="2 3">
    <name type="scientific">Candidatus Roizmanbacteria bacterium RIFOXYD1_FULL_38_12</name>
    <dbReference type="NCBI Taxonomy" id="1802093"/>
    <lineage>
        <taxon>Bacteria</taxon>
        <taxon>Candidatus Roizmaniibacteriota</taxon>
    </lineage>
</organism>
<sequence>MKEAKKINHKAMTTSKGIREDAFRRLLDDNGEYINFDPKTEGGFIWKDGLPTGYIRSPFWRARENDTKLHGSDIRPVFTEPKPSASLQGVETGGEFEMYVWDPGNQTEAPVMAPNSSVPNTLEEANNGAHFEAEDPIFEELDPDKKQIGYSAELATSCIEMNFHHTPHTFQAALSMARSLKTLAKAAEKEGWRLTPISAFPHRPLEPKDTSQDPYVKRIAMEFMGWENVRHFIGSSFQVHVEMLDLESGLKAMNMYQQIAPLLYALSLAGPFAHGSTQPNLHDMYIQDESSPRRVSDTESYDMLNNDDWMSIRYPARWRGSPSGGSYVKPLPENAGEFFTLAEAGLKNNDPHSPENIPSPARAGGHHTDRIRVDIGPNGTLEISNMDTFGGNVLKLAAIQEFTRVLMWKLQLYAKAGKMEQLSHEYPQLFPPQITENILRLAHINSIEVAKRGVDAVLQTADDQQATAGELFNQLLLFVNEPIHDFGQEVEYQGLPQGIMHELMKSAQVPNQQSFQNYREPDGVVSIDGFYKSGIGTLSHWLKQRARDLIEKRGMSEEDAIKDCMDNLGSAYHTFLAGLNGNIKALFA</sequence>
<dbReference type="InterPro" id="IPR050141">
    <property type="entry name" value="GCL_type2/YbdK_subfam"/>
</dbReference>
<dbReference type="GO" id="GO:0016879">
    <property type="term" value="F:ligase activity, forming carbon-nitrogen bonds"/>
    <property type="evidence" value="ECO:0007669"/>
    <property type="project" value="TreeGrafter"/>
</dbReference>
<dbReference type="Proteomes" id="UP000177050">
    <property type="component" value="Unassembled WGS sequence"/>
</dbReference>
<evidence type="ECO:0000313" key="2">
    <source>
        <dbReference type="EMBL" id="OGK73434.1"/>
    </source>
</evidence>
<dbReference type="PANTHER" id="PTHR36510:SF1">
    <property type="entry name" value="GLUTAMATE--CYSTEINE LIGASE 2-RELATED"/>
    <property type="match status" value="1"/>
</dbReference>
<reference evidence="2 3" key="1">
    <citation type="journal article" date="2016" name="Nat. Commun.">
        <title>Thousands of microbial genomes shed light on interconnected biogeochemical processes in an aquifer system.</title>
        <authorList>
            <person name="Anantharaman K."/>
            <person name="Brown C.T."/>
            <person name="Hug L.A."/>
            <person name="Sharon I."/>
            <person name="Castelle C.J."/>
            <person name="Probst A.J."/>
            <person name="Thomas B.C."/>
            <person name="Singh A."/>
            <person name="Wilkins M.J."/>
            <person name="Karaoz U."/>
            <person name="Brodie E.L."/>
            <person name="Williams K.H."/>
            <person name="Hubbard S.S."/>
            <person name="Banfield J.F."/>
        </authorList>
    </citation>
    <scope>NUCLEOTIDE SEQUENCE [LARGE SCALE GENOMIC DNA]</scope>
</reference>
<dbReference type="AlphaFoldDB" id="A0A1F7L073"/>
<evidence type="ECO:0000256" key="1">
    <source>
        <dbReference type="SAM" id="MobiDB-lite"/>
    </source>
</evidence>
<feature type="region of interest" description="Disordered" evidence="1">
    <location>
        <begin position="350"/>
        <end position="370"/>
    </location>
</feature>
<dbReference type="InterPro" id="IPR006336">
    <property type="entry name" value="GCS2"/>
</dbReference>
<comment type="caution">
    <text evidence="2">The sequence shown here is derived from an EMBL/GenBank/DDBJ whole genome shotgun (WGS) entry which is preliminary data.</text>
</comment>
<proteinExistence type="predicted"/>
<dbReference type="Gene3D" id="3.30.590.20">
    <property type="match status" value="1"/>
</dbReference>
<gene>
    <name evidence="2" type="ORF">A3K52_01405</name>
</gene>
<dbReference type="PANTHER" id="PTHR36510">
    <property type="entry name" value="GLUTAMATE--CYSTEINE LIGASE 2-RELATED"/>
    <property type="match status" value="1"/>
</dbReference>
<evidence type="ECO:0000313" key="3">
    <source>
        <dbReference type="Proteomes" id="UP000177050"/>
    </source>
</evidence>
<dbReference type="InterPro" id="IPR014746">
    <property type="entry name" value="Gln_synth/guanido_kin_cat_dom"/>
</dbReference>
<evidence type="ECO:0008006" key="4">
    <source>
        <dbReference type="Google" id="ProtNLM"/>
    </source>
</evidence>